<keyword evidence="5 8" id="KW-0119">Carbohydrate metabolism</keyword>
<keyword evidence="10" id="KW-1133">Transmembrane helix</keyword>
<dbReference type="Pfam" id="PF00759">
    <property type="entry name" value="Glyco_hydro_9"/>
    <property type="match status" value="1"/>
</dbReference>
<dbReference type="GO" id="GO:0030245">
    <property type="term" value="P:cellulose catabolic process"/>
    <property type="evidence" value="ECO:0007669"/>
    <property type="project" value="UniProtKB-KW"/>
</dbReference>
<keyword evidence="4 9" id="KW-0136">Cellulose degradation</keyword>
<accession>A0AAV7FFJ6</accession>
<name>A0AAV7FFJ6_ARIFI</name>
<proteinExistence type="inferred from homology"/>
<keyword evidence="6 8" id="KW-0326">Glycosidase</keyword>
<evidence type="ECO:0000256" key="10">
    <source>
        <dbReference type="SAM" id="Phobius"/>
    </source>
</evidence>
<keyword evidence="3 8" id="KW-0378">Hydrolase</keyword>
<reference evidence="12 13" key="1">
    <citation type="submission" date="2021-07" db="EMBL/GenBank/DDBJ databases">
        <title>The Aristolochia fimbriata genome: insights into angiosperm evolution, floral development and chemical biosynthesis.</title>
        <authorList>
            <person name="Jiao Y."/>
        </authorList>
    </citation>
    <scope>NUCLEOTIDE SEQUENCE [LARGE SCALE GENOMIC DNA]</scope>
    <source>
        <strain evidence="12">IBCAS-2021</strain>
        <tissue evidence="12">Leaf</tissue>
    </source>
</reference>
<evidence type="ECO:0000256" key="5">
    <source>
        <dbReference type="ARBA" id="ARBA00023277"/>
    </source>
</evidence>
<comment type="caution">
    <text evidence="12">The sequence shown here is derived from an EMBL/GenBank/DDBJ whole genome shotgun (WGS) entry which is preliminary data.</text>
</comment>
<evidence type="ECO:0000256" key="9">
    <source>
        <dbReference type="RuleBase" id="RU361166"/>
    </source>
</evidence>
<feature type="domain" description="Glycoside hydrolase family 9" evidence="11">
    <location>
        <begin position="123"/>
        <end position="594"/>
    </location>
</feature>
<evidence type="ECO:0000256" key="4">
    <source>
        <dbReference type="ARBA" id="ARBA00023001"/>
    </source>
</evidence>
<dbReference type="AlphaFoldDB" id="A0AAV7FFJ6"/>
<dbReference type="PANTHER" id="PTHR22298">
    <property type="entry name" value="ENDO-1,4-BETA-GLUCANASE"/>
    <property type="match status" value="1"/>
</dbReference>
<keyword evidence="10" id="KW-0812">Transmembrane</keyword>
<keyword evidence="10" id="KW-0472">Membrane</keyword>
<keyword evidence="7 8" id="KW-0624">Polysaccharide degradation</keyword>
<dbReference type="GO" id="GO:0008810">
    <property type="term" value="F:cellulase activity"/>
    <property type="evidence" value="ECO:0007669"/>
    <property type="project" value="UniProtKB-EC"/>
</dbReference>
<dbReference type="InterPro" id="IPR018221">
    <property type="entry name" value="Glyco_hydro_9_His_AS"/>
</dbReference>
<sequence length="622" mass="68682">MSETKSLLGSPQSDIRDANLYVHSISEAGRIVPSASRWSSIEIDDGRFHDPTAVLPRSHYMISTPPKYSKSVAFNLVIADKRSLKRFIAISISLVLLILAAFLILKFLPHKESGSGTAKDLSKALSQALLFFDAQKSGILPENNPVGFRGNSGLHDGNASKTLHVDLVGGFYDSGNNIKFGFPAAYTITLLSWSAIEYKNKYESIGELDHVTDIIKWGSDYLLKVFREPPNSTTTDHTDHVILYSQARSTDTSRESADNDINCWQRPEDMSYPRPVSLCRSSASDLAGETVAALSAASIVFKNTEKQYSEKLVHAAQKMFDFVTKDKSQGVYTQLRGCGAEAREYYNSSGYLDELVWAGTWMFFATGNSTYLQYALDNFQRAVNAELTQDKGVLYWNNKLPANVVLLSRLRYFIDPGYPYETILKTCSNITTKLMCSYLYLHDNFNKTAGGLILLRPSESAPLQYAAAAAFLTKLYKDYLHLMQTSGGSCTSEESFTVRYILGDNPLKLSYLVGFGNKYPTHVHHRAASIPQDDQAYSCGAGKRWLFSRDPNPNLLVGAMVAGPDNEDKFSDKRDAPEYTEPTISGNAGLVAALVALLEAPSTSNDISGGLDQLGIFTNIRP</sequence>
<dbReference type="Proteomes" id="UP000825729">
    <property type="component" value="Unassembled WGS sequence"/>
</dbReference>
<evidence type="ECO:0000256" key="1">
    <source>
        <dbReference type="ARBA" id="ARBA00000966"/>
    </source>
</evidence>
<dbReference type="SUPFAM" id="SSF48208">
    <property type="entry name" value="Six-hairpin glycosidases"/>
    <property type="match status" value="1"/>
</dbReference>
<dbReference type="InterPro" id="IPR012341">
    <property type="entry name" value="6hp_glycosidase-like_sf"/>
</dbReference>
<evidence type="ECO:0000313" key="12">
    <source>
        <dbReference type="EMBL" id="KAG9458920.1"/>
    </source>
</evidence>
<evidence type="ECO:0000256" key="2">
    <source>
        <dbReference type="ARBA" id="ARBA00007072"/>
    </source>
</evidence>
<comment type="similarity">
    <text evidence="2 8 9">Belongs to the glycosyl hydrolase 9 (cellulase E) family.</text>
</comment>
<dbReference type="Gene3D" id="1.50.10.10">
    <property type="match status" value="1"/>
</dbReference>
<evidence type="ECO:0000313" key="13">
    <source>
        <dbReference type="Proteomes" id="UP000825729"/>
    </source>
</evidence>
<gene>
    <name evidence="12" type="ORF">H6P81_003428</name>
</gene>
<dbReference type="EC" id="3.2.1.4" evidence="9"/>
<evidence type="ECO:0000256" key="7">
    <source>
        <dbReference type="ARBA" id="ARBA00023326"/>
    </source>
</evidence>
<organism evidence="12 13">
    <name type="scientific">Aristolochia fimbriata</name>
    <name type="common">White veined hardy Dutchman's pipe vine</name>
    <dbReference type="NCBI Taxonomy" id="158543"/>
    <lineage>
        <taxon>Eukaryota</taxon>
        <taxon>Viridiplantae</taxon>
        <taxon>Streptophyta</taxon>
        <taxon>Embryophyta</taxon>
        <taxon>Tracheophyta</taxon>
        <taxon>Spermatophyta</taxon>
        <taxon>Magnoliopsida</taxon>
        <taxon>Magnoliidae</taxon>
        <taxon>Piperales</taxon>
        <taxon>Aristolochiaceae</taxon>
        <taxon>Aristolochia</taxon>
    </lineage>
</organism>
<dbReference type="InterPro" id="IPR001701">
    <property type="entry name" value="Glyco_hydro_9"/>
</dbReference>
<dbReference type="PROSITE" id="PS00592">
    <property type="entry name" value="GH9_2"/>
    <property type="match status" value="1"/>
</dbReference>
<dbReference type="InterPro" id="IPR008928">
    <property type="entry name" value="6-hairpin_glycosidase_sf"/>
</dbReference>
<keyword evidence="13" id="KW-1185">Reference proteome</keyword>
<dbReference type="EMBL" id="JAINDJ010000002">
    <property type="protein sequence ID" value="KAG9458920.1"/>
    <property type="molecule type" value="Genomic_DNA"/>
</dbReference>
<evidence type="ECO:0000259" key="11">
    <source>
        <dbReference type="Pfam" id="PF00759"/>
    </source>
</evidence>
<feature type="active site" evidence="8">
    <location>
        <position position="524"/>
    </location>
</feature>
<comment type="catalytic activity">
    <reaction evidence="1 9">
        <text>Endohydrolysis of (1-&gt;4)-beta-D-glucosidic linkages in cellulose, lichenin and cereal beta-D-glucans.</text>
        <dbReference type="EC" id="3.2.1.4"/>
    </reaction>
</comment>
<evidence type="ECO:0000256" key="8">
    <source>
        <dbReference type="PROSITE-ProRule" id="PRU10059"/>
    </source>
</evidence>
<evidence type="ECO:0000256" key="3">
    <source>
        <dbReference type="ARBA" id="ARBA00022801"/>
    </source>
</evidence>
<evidence type="ECO:0000256" key="6">
    <source>
        <dbReference type="ARBA" id="ARBA00023295"/>
    </source>
</evidence>
<protein>
    <recommendedName>
        <fullName evidence="9">Endoglucanase</fullName>
        <ecNumber evidence="9">3.2.1.4</ecNumber>
    </recommendedName>
</protein>
<feature type="transmembrane region" description="Helical" evidence="10">
    <location>
        <begin position="87"/>
        <end position="108"/>
    </location>
</feature>